<sequence length="140" mass="14997">MIARTVATICLLWLTSVVQGDGNVPTVANDFVFAIFNAQVSDIGVLMYAIVSNNNNGSTRVTVTSPYSDFSTIHVTIAPFSILKIPITPMAIEAQYPAGNGNGQVVVENKGIRLVSDLPVAVYTHAELYNGGRYSHTPLI</sequence>
<dbReference type="AlphaFoldDB" id="A0A914WJQ2"/>
<proteinExistence type="predicted"/>
<accession>A0A914WJQ2</accession>
<evidence type="ECO:0000313" key="3">
    <source>
        <dbReference type="WBParaSite" id="PSAMB.scaffold4374size14858.g24153.t1"/>
    </source>
</evidence>
<dbReference type="WBParaSite" id="PSAMB.scaffold4374size14858.g24153.t1">
    <property type="protein sequence ID" value="PSAMB.scaffold4374size14858.g24153.t1"/>
    <property type="gene ID" value="PSAMB.scaffold4374size14858.g24153"/>
</dbReference>
<evidence type="ECO:0000313" key="2">
    <source>
        <dbReference type="Proteomes" id="UP000887566"/>
    </source>
</evidence>
<evidence type="ECO:0000256" key="1">
    <source>
        <dbReference type="SAM" id="SignalP"/>
    </source>
</evidence>
<name>A0A914WJQ2_9BILA</name>
<feature type="signal peptide" evidence="1">
    <location>
        <begin position="1"/>
        <end position="20"/>
    </location>
</feature>
<feature type="chain" id="PRO_5037410593" evidence="1">
    <location>
        <begin position="21"/>
        <end position="140"/>
    </location>
</feature>
<reference evidence="3" key="1">
    <citation type="submission" date="2022-11" db="UniProtKB">
        <authorList>
            <consortium name="WormBaseParasite"/>
        </authorList>
    </citation>
    <scope>IDENTIFICATION</scope>
</reference>
<organism evidence="2 3">
    <name type="scientific">Plectus sambesii</name>
    <dbReference type="NCBI Taxonomy" id="2011161"/>
    <lineage>
        <taxon>Eukaryota</taxon>
        <taxon>Metazoa</taxon>
        <taxon>Ecdysozoa</taxon>
        <taxon>Nematoda</taxon>
        <taxon>Chromadorea</taxon>
        <taxon>Plectida</taxon>
        <taxon>Plectina</taxon>
        <taxon>Plectoidea</taxon>
        <taxon>Plectidae</taxon>
        <taxon>Plectus</taxon>
    </lineage>
</organism>
<dbReference type="Proteomes" id="UP000887566">
    <property type="component" value="Unplaced"/>
</dbReference>
<keyword evidence="2" id="KW-1185">Reference proteome</keyword>
<keyword evidence="1" id="KW-0732">Signal</keyword>
<protein>
    <submittedName>
        <fullName evidence="3">Uncharacterized protein</fullName>
    </submittedName>
</protein>